<dbReference type="CDD" id="cd19534">
    <property type="entry name" value="E_NRPS"/>
    <property type="match status" value="1"/>
</dbReference>
<evidence type="ECO:0000313" key="8">
    <source>
        <dbReference type="EMBL" id="KAK8150330.1"/>
    </source>
</evidence>
<dbReference type="Proteomes" id="UP001397290">
    <property type="component" value="Unassembled WGS sequence"/>
</dbReference>
<dbReference type="InterPro" id="IPR001242">
    <property type="entry name" value="Condensation_dom"/>
</dbReference>
<dbReference type="FunFam" id="3.30.559.30:FF:000003">
    <property type="entry name" value="Nonribosomal peptide synthase SidD"/>
    <property type="match status" value="1"/>
</dbReference>
<dbReference type="FunFam" id="3.30.559.30:FF:000002">
    <property type="entry name" value="Nonribosomal peptide synthase Pes1"/>
    <property type="match status" value="1"/>
</dbReference>
<dbReference type="Pfam" id="PF00501">
    <property type="entry name" value="AMP-binding"/>
    <property type="match status" value="3"/>
</dbReference>
<dbReference type="InterPro" id="IPR036736">
    <property type="entry name" value="ACP-like_sf"/>
</dbReference>
<dbReference type="GO" id="GO:0031177">
    <property type="term" value="F:phosphopantetheine binding"/>
    <property type="evidence" value="ECO:0007669"/>
    <property type="project" value="InterPro"/>
</dbReference>
<dbReference type="Pfam" id="PF00550">
    <property type="entry name" value="PP-binding"/>
    <property type="match status" value="4"/>
</dbReference>
<gene>
    <name evidence="8" type="ORF">G3M48_002611</name>
</gene>
<comment type="similarity">
    <text evidence="5">Belongs to the NRP synthetase family.</text>
</comment>
<keyword evidence="9" id="KW-1185">Reference proteome</keyword>
<dbReference type="GO" id="GO:0043041">
    <property type="term" value="P:amino acid activation for nonribosomal peptide biosynthetic process"/>
    <property type="evidence" value="ECO:0007669"/>
    <property type="project" value="TreeGrafter"/>
</dbReference>
<dbReference type="Gene3D" id="3.30.300.30">
    <property type="match status" value="3"/>
</dbReference>
<dbReference type="FunFam" id="3.30.559.10:FF:000016">
    <property type="entry name" value="Nonribosomal peptide synthase Pes1"/>
    <property type="match status" value="1"/>
</dbReference>
<evidence type="ECO:0000259" key="7">
    <source>
        <dbReference type="PROSITE" id="PS50075"/>
    </source>
</evidence>
<proteinExistence type="inferred from homology"/>
<dbReference type="PANTHER" id="PTHR45527">
    <property type="entry name" value="NONRIBOSOMAL PEPTIDE SYNTHETASE"/>
    <property type="match status" value="1"/>
</dbReference>
<dbReference type="Pfam" id="PF00668">
    <property type="entry name" value="Condensation"/>
    <property type="match status" value="6"/>
</dbReference>
<evidence type="ECO:0000256" key="5">
    <source>
        <dbReference type="ARBA" id="ARBA00029454"/>
    </source>
</evidence>
<dbReference type="InterPro" id="IPR042099">
    <property type="entry name" value="ANL_N_sf"/>
</dbReference>
<dbReference type="InterPro" id="IPR010071">
    <property type="entry name" value="AA_adenyl_dom"/>
</dbReference>
<dbReference type="EMBL" id="JAAHCF010000019">
    <property type="protein sequence ID" value="KAK8150330.1"/>
    <property type="molecule type" value="Genomic_DNA"/>
</dbReference>
<dbReference type="CDD" id="cd05918">
    <property type="entry name" value="A_NRPS_SidN3_like"/>
    <property type="match status" value="3"/>
</dbReference>
<dbReference type="InterPro" id="IPR020806">
    <property type="entry name" value="PKS_PP-bd"/>
</dbReference>
<sequence>MSVPTQTCAPGQSAMQQAFRDICAQVLLRPIARMKMSKSFVAQGGDSLLAIKLMSRCRDAGYDISIADILGATSLEELSRIAESQKVPSTGETSVTPDAKAAPEPTEKPVSLLEDELVLNQVKSIIQEPLEVIQDIFPCSATQEIFLISQQANPEMYQCAVVAEIKSTGLGTRLDYGRLGHAWNCTVERYSALRTLFVESSQRPGHFDQVILKHETVPLECHLSSDGYEPSTEDIISSRAVMTMKKGTTGRATIWKRSESSAVFRLEVSHALMDGQSFGILFRDFAKAYLEHELSGFTDFPYHRFVTYQEQLDRDTTHAYWSDHLAGAQPTLFPTNGSRDLEDLKTLRFRFDMDAAAVHKISVEYNVTAANLCQVAWALVLGSYAGSDDVCFSYVNSGRHAPLRGIDDAIGAFVDVMICRTRLLGTATVSQTLSRAKHHVIEGLSRPGSLIFEDKKQGRKITELRGNTIMTFQMGVKDESSAGLGLEILMLDEVTASEYDISLNIQPCQQGLDIRLDYWISRVDQHMIDNVAESFQAALACLVNEDVPLRDVHVVSARQIEQMRKRNMYDLTETGSLLHDLVDAQAGLGPDALAVSGWDGELTYRALIEQANKLASYLEQLGARQEMMICTCFEKSKWAAISQLAILKSGAAVVPLGTNQPMKRLETMIKDTGADIILTTSNFAGRFAATLQHVVVVDEAFMAKLPPCAAISCSATPASLAFVVYTSGSTGVPKGVMLTHESVCISLRHSAKSLNSDPNTRMLQFSAYTFDAAIHDFFCTWLIGGCVCIISEHDRLNRLVPAMCELNVNWALLTPTMADMISPQEVPSLKHLALIGEAVKPGVVSRWIDHVQLWNGYGPTECSIISSCKLLTRGCNTLNLGFPITGAFWIVDATNSDRLVPTGAIGELLIQGPHLARGYLNDQGKTALSFITEPAWESKYAFPASTRYYRTGDLVQQNPDGSVTFVGRRDTQVKLRGQRVEFAEIEQHLMDHDSVVDAAIVLAASGPCNGQLVALVALEGFISRELPPATLIPIDQKDMAQAKLSTALLSDWLLDRVPEYMVPTTWIPVTSRLSQTESGKLDRVGLGRCVDAVDARWLDEFASAGEDPVAGPSATPLQLRIRDVWAETLLLPILQVPIDRRSFLSLGGDSIAAMKAVSRARTQGITLTVPDILQSKSIAKLAEKLETTQGTETSLLDATVACQRTPLSPAQQWYCDWLHPLGSGSAPGRPHCYTQSICLQIKEKLNEKDVATSVSTLVSMHPMLRARFLADAANGWQQRVAAHHDDAYGFEVSHVQNLDEAHVLAESAKRSISIENGPVFSVQLMHFEADNDESNQLLFITGHQLVMDERSTYIIVTDLERLLRQDNSTNPSVEPLSFQAWILGMTESIDEAAEPISVHQAPDVKSLVSKPSPGSCGLTGTELVDEVIAFDESDTQLFLSDANRALRTEPAELILAALTISFTTAFPSQSSLALFENCQGRNLYHGSMDYSRTVGCFTTTMPLRLPAANMGNAIEILKETKDTRRNIELGRLHNWHNNSSKNLDESSSETRGTIEVLFSFDDSAHQIQQQSTLFSQQTLPGLKQLSSGANIGRNVAINVEATILQNKLHVRFFSDGSMKHGKDAGRWCRHFHDSMRALVTDLEKTPSILTSSDFPLIESTFKRLKTLQDDILPSLGLQPDNVEDMYPCTPMQNGILMSQARSPWIYQTQMLWQLQSPDKHRDLNVERILQAYQTLTNRHPMLRTVFVPRTSDAGDGAFDQIVMKRYTANVGHKICQEDHPEALLTAMTNSLAIDYGRDPNHRFMVYSTPSGLIYGHLVINHALSDGFSLALLEKELTDAYEERITSDTSAPRYSAYLSFLKKSGTEEALQYWIKGLAEAEACFLPALADTEPQSKGKNQVASPCAPVRRQLITASLENVKSLQRFSERHTVTMANVFQLAWALVLSKFVRSNDVLFGYVSSGRDVPVPEAHGIFGPFVNILVSRVKLDLDSSVSETLQSVQRRFFDNLGHQRTPLVDIWHALKTGSRGLFNTYLSYRQLDAAADKRRSLIQDTVALLGDSEYDAGVDIVASHNSVSVALDYLPCFMSRGAATRLVDCFLQTVQSLIQSESSSLRSVVTTTDQDIHQICQWNSGIPLVAAQPVIHDTVYSQYRRDPRAKAICAWDGDLTYSELDQLGEQLAFWLTSNLHLVPETMIGVCFDKSKWAIVAQLAILKSGAAIVPINPNEPMQRLETILLEGGICTLLTTSRYADRFVNTIQHVITVDSSSPFFYNAIPAQRIASNVEPDNAAVVIHTSGSTGNPKGVVLTHRSISASISAQGRLFGLSSQTRTLQFVSYTFDLSIADIWGTLSHGGCVCVMSEEDRMNNIQGAIQSYSANFVVMTPTVAALLNLAHLPSLETLVLGGEAMKPAFIEQHLRARQIKIFNAYGPSECSMITTCNGPIQHKSEAPNIGRPLLGSVWLIDDADNICPIGAVGEIWVEGPLLARDYLNKKDLTEKAFPIDPPWASRAGLQGKRFYRTGDLARQDDNGHLIYVGRKDWQVKIRGNRVELGEVEHAIKEILSGLQNVVACLISPKGSLHGPLIAAVLEQNRDSLGLKAHVTDLDLHKIAKSFQNELMALKKALSGVLPSHMIPSLYVPITRLPLTASGKVNRRILCQALESLSEQEVLHYSLADVAKTPPKSETEKKLRALWATLLQHQHDQVGVEDNFFQLGGDSYLAMRLVALTQTDDSSIHFTVSDVLQHPTIRDLARAVENRTATTQISDTRIAPFALWKEYRELDDEENESDSAQHLVDRTAAQCHVMMDDIEDVYPCTPLQEGLMVATAQQPRAYIARWAFQMPQHVHLERFQDAWQTLSDAVPILRTRIVLGPSTGALQVVVRSACEWHTGCDLDQYLDDDVARSMAYGAPLVRLACIQGVDGRRHFVWTAHHSIYDGWSLPMLLEALSRIYLFNEIPTSLTPYSKFIQYLESQDPAATAAFWRSELEGNLGMPFPTLPSPSYRPDPAQSIRCSISVKSFEHTFTLASILRAAWAATVSSHTGGTVLLAMPLSGRNAPVNGILDMMAPTVTTVPVRIQVDEKQAVRDYLAAVQQQAANMVPFEHSGLQHIRSMVGQDINPQHLFAIQSARASGKATFDGLLGMKQITLPMDGFDNYALIVECFTDSQEGAPVEILARFDENVLSCTQVHHLLGRFRHVFEQLNQISTDTNEESTTKSMNCIEYISPEQVAQLAILNREITGDTPCLVHELILRNSAITPERTAICAWDGELSFRQLDQLSEALASHLNELGVTVESPVLVCCDKSKWAIVGIMAVLRAGGAAVPVKVDPMARLQAIIKTTGATVVVTMSEFASRLQGVVDHVASMDTMSFPKSNMPRSSGRQLVSTHNASFIMFTSGSTGNPKGVVLEHGSMSTAVQALAKRFGVSKDTRGFQFASLTFDMALHDILTPLAGGGCVCVPSEWERVNDLANAIRRLGANYAMLTPRVLHTIKPSDCPGIRTLMVGGERCDTEQLKLWTSQATVYHAYGPAECSIISTTAEFTGVETLHLGRALVGAVWVTNKDNCNQLCPFGTVGELLVEGPLVARGYLNDEAKTSASFIDSPPWRTQHGLVPNTQQQRMYRTGDLVIQHEDGSLIFVGRADQQVKIRGQRVDVGDVEHHIALQPEVEDGIVLYPQHGPCKSRLIGLVTLHEYMSTTGLTQIQPSSSDHLPKAIALTEKLRSRLADVLPDYMVPNVWISMASLPQSAHHKVDRRRLMDWVQSLDADFFRCITAGKDEAPQKPATKTEEQIQSVLADILGLPLDDVSMGRSFLSMGGDSITSMQVVSQCRSRYGISIHVRDILQSNSITQLALRAVTDAAVAPLASATGGEFRLSPIQRLFFRSFAPHGLDCKDENRFNQSVCVVVNKHVDADEIRRAARGVVSAHPMLRARFAKSGKSWKQRIENDVDSSCHVVFHQVEDRAELESVIWTGQRSLSVEHGPVFSVHCIENTVTCSQLLFLVAHHLVVDIVSWQIILRDLDNLIQHPELSVPVESTAFQHWLQLQASRAQDIGSPHQLLPVQMPMADWSYWGVTPERNTYADRIDETFTLKDCASVLFGENQPLRSEPVEVLLAALFHSFHKVFPDRPVPTVFNEGHGREPWSDAIDLSNTVGWFTTMTPIHVPVGTSDIIDVLKKTKDLRRSIAERGFAYFTSRFLTRDGQHAFASHDHPEVMFNFGGRYRDDKHSRSLLRMSNDFNDSHISGIGNNLKRIAVFEVEASVQQEDLVLTLGFNKNMHDPERITHWIQIYQESLRDLLYQLSVLPAMLSLADVPLLNTTYDDLHRLQSERLPLVGIKRMDCIEDIYPCSPSQESILRSQARDSSTFHVQSICEFRAREAAAVDPEALIRAWKTVVSRHAILRTVCVSPTLDGDAFCQVVLKQYEPKVSTVRCETAEDVDCAFNNDGRLGYPKGKPEHQLTLCIVSTGQVFFQLFINHTLVDVSSLNLIMNEVALAYEDGVSDMPAPSFSKYIEFLQEISVEESTKYWTTRLAGAEPRCLPRSSATESQSLDNAHVEMSNLEALYRFRDTYGVTIANVLQLAWALVLARHSGSNDALFGYVANGRDAPVDGVSQMAGPLINMMASRICFRGKRLSVADTAKQVQNDFMEAFKYQRASLADIQHATGLSERQMLHTVVSIVREPGGRRNNQVGVSVHGQSAASLADYDVSLNAVCGERTIKLSLQYSPRYPGSLSAKFLLENLEQTVLDLVANGEACIEELRKC</sequence>
<dbReference type="SMART" id="SM00823">
    <property type="entry name" value="PKS_PP"/>
    <property type="match status" value="4"/>
</dbReference>
<dbReference type="NCBIfam" id="NF003417">
    <property type="entry name" value="PRK04813.1"/>
    <property type="match status" value="3"/>
</dbReference>
<dbReference type="FunFam" id="3.40.50.12780:FF:000014">
    <property type="entry name" value="Nonribosomal peptide synthetase 1"/>
    <property type="match status" value="1"/>
</dbReference>
<evidence type="ECO:0000256" key="3">
    <source>
        <dbReference type="ARBA" id="ARBA00022553"/>
    </source>
</evidence>
<feature type="compositionally biased region" description="Polar residues" evidence="6">
    <location>
        <begin position="86"/>
        <end position="96"/>
    </location>
</feature>
<evidence type="ECO:0000313" key="9">
    <source>
        <dbReference type="Proteomes" id="UP001397290"/>
    </source>
</evidence>
<organism evidence="8 9">
    <name type="scientific">Beauveria asiatica</name>
    <dbReference type="NCBI Taxonomy" id="1069075"/>
    <lineage>
        <taxon>Eukaryota</taxon>
        <taxon>Fungi</taxon>
        <taxon>Dikarya</taxon>
        <taxon>Ascomycota</taxon>
        <taxon>Pezizomycotina</taxon>
        <taxon>Sordariomycetes</taxon>
        <taxon>Hypocreomycetidae</taxon>
        <taxon>Hypocreales</taxon>
        <taxon>Cordycipitaceae</taxon>
        <taxon>Beauveria</taxon>
    </lineage>
</organism>
<dbReference type="GO" id="GO:0016874">
    <property type="term" value="F:ligase activity"/>
    <property type="evidence" value="ECO:0007669"/>
    <property type="project" value="UniProtKB-KW"/>
</dbReference>
<comment type="pathway">
    <text evidence="1">Secondary metabolite biosynthesis.</text>
</comment>
<dbReference type="SMART" id="SM01294">
    <property type="entry name" value="PKS_PP_betabranch"/>
    <property type="match status" value="1"/>
</dbReference>
<name>A0AAW0S7W3_9HYPO</name>
<dbReference type="Gene3D" id="1.10.1200.10">
    <property type="entry name" value="ACP-like"/>
    <property type="match status" value="4"/>
</dbReference>
<dbReference type="FunFam" id="3.30.300.30:FF:000015">
    <property type="entry name" value="Nonribosomal peptide synthase SidD"/>
    <property type="match status" value="3"/>
</dbReference>
<dbReference type="PANTHER" id="PTHR45527:SF16">
    <property type="entry name" value="NONRIBOSOMAL PEPTIDE SYNTHASE ATNA-RELATED"/>
    <property type="match status" value="1"/>
</dbReference>
<keyword evidence="2" id="KW-0596">Phosphopantetheine</keyword>
<dbReference type="InterPro" id="IPR023213">
    <property type="entry name" value="CAT-like_dom_sf"/>
</dbReference>
<dbReference type="NCBIfam" id="TIGR01733">
    <property type="entry name" value="AA-adenyl-dom"/>
    <property type="match status" value="3"/>
</dbReference>
<dbReference type="PROSITE" id="PS50075">
    <property type="entry name" value="CARRIER"/>
    <property type="match status" value="4"/>
</dbReference>
<dbReference type="PROSITE" id="PS00012">
    <property type="entry name" value="PHOSPHOPANTETHEINE"/>
    <property type="match status" value="1"/>
</dbReference>
<keyword evidence="3" id="KW-0597">Phosphoprotein</keyword>
<evidence type="ECO:0000256" key="6">
    <source>
        <dbReference type="SAM" id="MobiDB-lite"/>
    </source>
</evidence>
<dbReference type="SUPFAM" id="SSF56801">
    <property type="entry name" value="Acetyl-CoA synthetase-like"/>
    <property type="match status" value="3"/>
</dbReference>
<feature type="domain" description="Carrier" evidence="7">
    <location>
        <begin position="3780"/>
        <end position="3854"/>
    </location>
</feature>
<dbReference type="GO" id="GO:0044550">
    <property type="term" value="P:secondary metabolite biosynthetic process"/>
    <property type="evidence" value="ECO:0007669"/>
    <property type="project" value="TreeGrafter"/>
</dbReference>
<comment type="caution">
    <text evidence="8">The sequence shown here is derived from an EMBL/GenBank/DDBJ whole genome shotgun (WGS) entry which is preliminary data.</text>
</comment>
<dbReference type="InterPro" id="IPR006162">
    <property type="entry name" value="Ppantetheine_attach_site"/>
</dbReference>
<feature type="domain" description="Carrier" evidence="7">
    <location>
        <begin position="2679"/>
        <end position="2757"/>
    </location>
</feature>
<dbReference type="InterPro" id="IPR000873">
    <property type="entry name" value="AMP-dep_synth/lig_dom"/>
</dbReference>
<dbReference type="FunFam" id="1.10.1200.10:FF:000005">
    <property type="entry name" value="Nonribosomal peptide synthetase 1"/>
    <property type="match status" value="1"/>
</dbReference>
<reference evidence="8 9" key="1">
    <citation type="submission" date="2020-02" db="EMBL/GenBank/DDBJ databases">
        <title>Comparative genomics of the hypocrealean fungal genus Beauvera.</title>
        <authorList>
            <person name="Showalter D.N."/>
            <person name="Bushley K.E."/>
            <person name="Rehner S.A."/>
        </authorList>
    </citation>
    <scope>NUCLEOTIDE SEQUENCE [LARGE SCALE GENOMIC DNA]</scope>
    <source>
        <strain evidence="8 9">ARSEF4384</strain>
    </source>
</reference>
<keyword evidence="4" id="KW-0436">Ligase</keyword>
<feature type="region of interest" description="Disordered" evidence="6">
    <location>
        <begin position="83"/>
        <end position="107"/>
    </location>
</feature>
<dbReference type="PROSITE" id="PS00455">
    <property type="entry name" value="AMP_BINDING"/>
    <property type="match status" value="3"/>
</dbReference>
<dbReference type="InterPro" id="IPR045851">
    <property type="entry name" value="AMP-bd_C_sf"/>
</dbReference>
<dbReference type="CDD" id="cd19545">
    <property type="entry name" value="FUM14_C_NRPS-like"/>
    <property type="match status" value="1"/>
</dbReference>
<dbReference type="Gene3D" id="3.30.559.30">
    <property type="entry name" value="Nonribosomal peptide synthetase, condensation domain"/>
    <property type="match status" value="6"/>
</dbReference>
<dbReference type="SUPFAM" id="SSF47336">
    <property type="entry name" value="ACP-like"/>
    <property type="match status" value="4"/>
</dbReference>
<feature type="domain" description="Carrier" evidence="7">
    <location>
        <begin position="1112"/>
        <end position="1189"/>
    </location>
</feature>
<dbReference type="InterPro" id="IPR009081">
    <property type="entry name" value="PP-bd_ACP"/>
</dbReference>
<feature type="domain" description="Carrier" evidence="7">
    <location>
        <begin position="10"/>
        <end position="86"/>
    </location>
</feature>
<evidence type="ECO:0000256" key="2">
    <source>
        <dbReference type="ARBA" id="ARBA00022450"/>
    </source>
</evidence>
<protein>
    <recommendedName>
        <fullName evidence="7">Carrier domain-containing protein</fullName>
    </recommendedName>
</protein>
<evidence type="ECO:0000256" key="1">
    <source>
        <dbReference type="ARBA" id="ARBA00005179"/>
    </source>
</evidence>
<evidence type="ECO:0000256" key="4">
    <source>
        <dbReference type="ARBA" id="ARBA00022598"/>
    </source>
</evidence>
<dbReference type="GO" id="GO:0005737">
    <property type="term" value="C:cytoplasm"/>
    <property type="evidence" value="ECO:0007669"/>
    <property type="project" value="TreeGrafter"/>
</dbReference>
<dbReference type="InterPro" id="IPR020845">
    <property type="entry name" value="AMP-binding_CS"/>
</dbReference>
<accession>A0AAW0S7W3</accession>
<dbReference type="CDD" id="cd19542">
    <property type="entry name" value="CT_NRPS-like"/>
    <property type="match status" value="3"/>
</dbReference>
<dbReference type="Gene3D" id="3.30.559.10">
    <property type="entry name" value="Chloramphenicol acetyltransferase-like domain"/>
    <property type="match status" value="6"/>
</dbReference>
<dbReference type="SUPFAM" id="SSF52777">
    <property type="entry name" value="CoA-dependent acyltransferases"/>
    <property type="match status" value="12"/>
</dbReference>
<dbReference type="Gene3D" id="3.40.50.12780">
    <property type="entry name" value="N-terminal domain of ligase-like"/>
    <property type="match status" value="3"/>
</dbReference>